<dbReference type="PANTHER" id="PTHR42923:SF17">
    <property type="entry name" value="AMINE OXIDASE DOMAIN-CONTAINING PROTEIN"/>
    <property type="match status" value="1"/>
</dbReference>
<dbReference type="Gene3D" id="3.50.50.60">
    <property type="entry name" value="FAD/NAD(P)-binding domain"/>
    <property type="match status" value="1"/>
</dbReference>
<sequence length="451" mass="49481">MRQKIAIIGSGISGLGAAYLLSDHHDVTVFEADARLGGHSNTVDVTVDGQTFGVDTGFLVFNERTYPKLCRLFGHLQVPVVQSEMSFSVQIGKPDLEWAGTDLSTVFAQRRNLLSPTFWSMLLDALRFNRAATKDLDNPAMAGLSLGDYLDQEGYGESFRTNYLLPMAAAIWSCPTAQMLAYPFHTFVRFCHNHGLLQITDRPTWMTVAGGSRTYVDMLADALSARGSHVKSHCGALSIARDSEGVSIRTVQGDLRFDQVVLACHSDQALALLGDQATDEERENLSKIRYQPNRALLHSDASLLPKRTKVWSAWNYASPGTSMSDGRNSPPVAVSYLLNRLQPLPTETPVIVSLNPWREPDHRYVYREINYAHPVFDGPAINAQAAINSLSGQNRTYFAGAWLGYGFHEDGFASAVRAAGRLAPLPDWLLGPQPSLNTISLSDVPLKAATL</sequence>
<reference evidence="2" key="1">
    <citation type="submission" date="2020-01" db="EMBL/GenBank/DDBJ databases">
        <title>Phosphoaccumulans saitamaens gen. nov., sp. nov., a polyphosphate accumulating bacterium isolated from surface river water.</title>
        <authorList>
            <person name="Watanabe K."/>
            <person name="Suda W."/>
        </authorList>
    </citation>
    <scope>NUCLEOTIDE SEQUENCE [LARGE SCALE GENOMIC DNA]</scope>
    <source>
        <strain evidence="2">ICHIAU1</strain>
    </source>
</reference>
<dbReference type="RefSeq" id="WP_162050037.1">
    <property type="nucleotide sequence ID" value="NZ_AP019011.1"/>
</dbReference>
<dbReference type="InterPro" id="IPR036188">
    <property type="entry name" value="FAD/NAD-bd_sf"/>
</dbReference>
<evidence type="ECO:0000313" key="2">
    <source>
        <dbReference type="Proteomes" id="UP000463961"/>
    </source>
</evidence>
<evidence type="ECO:0000313" key="1">
    <source>
        <dbReference type="EMBL" id="BBU69252.1"/>
    </source>
</evidence>
<dbReference type="GO" id="GO:0016491">
    <property type="term" value="F:oxidoreductase activity"/>
    <property type="evidence" value="ECO:0007669"/>
    <property type="project" value="InterPro"/>
</dbReference>
<dbReference type="PANTHER" id="PTHR42923">
    <property type="entry name" value="PROTOPORPHYRINOGEN OXIDASE"/>
    <property type="match status" value="1"/>
</dbReference>
<dbReference type="AlphaFoldDB" id="A0A679HWJ8"/>
<organism evidence="1 2">
    <name type="scientific">Fluviibacter phosphoraccumulans</name>
    <dbReference type="NCBI Taxonomy" id="1751046"/>
    <lineage>
        <taxon>Bacteria</taxon>
        <taxon>Pseudomonadati</taxon>
        <taxon>Pseudomonadota</taxon>
        <taxon>Betaproteobacteria</taxon>
        <taxon>Rhodocyclales</taxon>
        <taxon>Fluviibacteraceae</taxon>
        <taxon>Fluviibacter</taxon>
    </lineage>
</organism>
<dbReference type="Gene3D" id="3.30.70.1990">
    <property type="match status" value="1"/>
</dbReference>
<dbReference type="Pfam" id="PF01593">
    <property type="entry name" value="Amino_oxidase"/>
    <property type="match status" value="1"/>
</dbReference>
<name>A0A679HWJ8_9RHOO</name>
<dbReference type="InterPro" id="IPR050464">
    <property type="entry name" value="Zeta_carotene_desat/Oxidored"/>
</dbReference>
<protein>
    <submittedName>
        <fullName evidence="1">Amine oxidase</fullName>
    </submittedName>
</protein>
<dbReference type="FunFam" id="1.10.405.20:FF:000001">
    <property type="entry name" value="Amine oxidase"/>
    <property type="match status" value="1"/>
</dbReference>
<dbReference type="Proteomes" id="UP000463961">
    <property type="component" value="Chromosome"/>
</dbReference>
<gene>
    <name evidence="1" type="ORF">ICHIAU1_15350</name>
</gene>
<dbReference type="SUPFAM" id="SSF51905">
    <property type="entry name" value="FAD/NAD(P)-binding domain"/>
    <property type="match status" value="1"/>
</dbReference>
<dbReference type="OrthoDB" id="20837at2"/>
<keyword evidence="2" id="KW-1185">Reference proteome</keyword>
<dbReference type="EMBL" id="AP022345">
    <property type="protein sequence ID" value="BBU69252.1"/>
    <property type="molecule type" value="Genomic_DNA"/>
</dbReference>
<dbReference type="Gene3D" id="1.10.405.20">
    <property type="match status" value="1"/>
</dbReference>
<accession>A0A679HWJ8</accession>
<proteinExistence type="predicted"/>
<dbReference type="InterPro" id="IPR002937">
    <property type="entry name" value="Amino_oxidase"/>
</dbReference>